<dbReference type="InterPro" id="IPR051695">
    <property type="entry name" value="Phosphoglycerate_Mutase"/>
</dbReference>
<feature type="binding site" evidence="3">
    <location>
        <begin position="87"/>
        <end position="90"/>
    </location>
    <ligand>
        <name>substrate</name>
    </ligand>
</feature>
<accession>A0A087VU63</accession>
<evidence type="ECO:0000313" key="4">
    <source>
        <dbReference type="EMBL" id="AIC91985.1"/>
    </source>
</evidence>
<gene>
    <name evidence="4" type="ORF">BINDI_0712</name>
</gene>
<dbReference type="AlphaFoldDB" id="A0A087VU63"/>
<name>A0A087VU63_9BIFI</name>
<dbReference type="GO" id="GO:0043456">
    <property type="term" value="P:regulation of pentose-phosphate shunt"/>
    <property type="evidence" value="ECO:0007669"/>
    <property type="project" value="TreeGrafter"/>
</dbReference>
<dbReference type="SUPFAM" id="SSF53254">
    <property type="entry name" value="Phosphoglycerate mutase-like"/>
    <property type="match status" value="1"/>
</dbReference>
<dbReference type="RefSeq" id="WP_033490176.1">
    <property type="nucleotide sequence ID" value="NZ_CP006018.1"/>
</dbReference>
<dbReference type="CDD" id="cd07067">
    <property type="entry name" value="HP_PGM_like"/>
    <property type="match status" value="1"/>
</dbReference>
<evidence type="ECO:0000256" key="1">
    <source>
        <dbReference type="ARBA" id="ARBA00022801"/>
    </source>
</evidence>
<evidence type="ECO:0000256" key="2">
    <source>
        <dbReference type="PIRSR" id="PIRSR613078-1"/>
    </source>
</evidence>
<dbReference type="GO" id="GO:0045820">
    <property type="term" value="P:negative regulation of glycolytic process"/>
    <property type="evidence" value="ECO:0007669"/>
    <property type="project" value="TreeGrafter"/>
</dbReference>
<feature type="binding site" evidence="3">
    <location>
        <begin position="9"/>
        <end position="16"/>
    </location>
    <ligand>
        <name>substrate</name>
    </ligand>
</feature>
<dbReference type="OrthoDB" id="4131070at2"/>
<evidence type="ECO:0000256" key="3">
    <source>
        <dbReference type="PIRSR" id="PIRSR613078-2"/>
    </source>
</evidence>
<dbReference type="GO" id="GO:0005829">
    <property type="term" value="C:cytosol"/>
    <property type="evidence" value="ECO:0007669"/>
    <property type="project" value="TreeGrafter"/>
</dbReference>
<dbReference type="GO" id="GO:0004331">
    <property type="term" value="F:fructose-2,6-bisphosphate 2-phosphatase activity"/>
    <property type="evidence" value="ECO:0007669"/>
    <property type="project" value="TreeGrafter"/>
</dbReference>
<keyword evidence="1" id="KW-0378">Hydrolase</keyword>
<dbReference type="KEGG" id="bii:BINDI_0712"/>
<sequence length="222" mass="25077">MLLHLHAVRHGQTYFNRYNRLQGWANAPLTEEGLADADRAGRKLADLEFKAAYCSDTTRAQITAERILEVNQSKDKPGIVSDMHFREQFYGYFEGQDMGMAWWAAGAPHGATTYNQIVDMFGLAASRDFLKEADPFGDAESDKEYWERIRGGFDLMSGNPALHDGDDVLLISHGNTLLSLMYRFAPEGYDLSSRPTNGSVTVFDFNTELPFEQALEVRSYNR</sequence>
<dbReference type="Gene3D" id="3.40.50.1240">
    <property type="entry name" value="Phosphoglycerate mutase-like"/>
    <property type="match status" value="1"/>
</dbReference>
<dbReference type="InterPro" id="IPR013078">
    <property type="entry name" value="His_Pase_superF_clade-1"/>
</dbReference>
<proteinExistence type="predicted"/>
<dbReference type="PANTHER" id="PTHR46517:SF1">
    <property type="entry name" value="FRUCTOSE-2,6-BISPHOSPHATASE TIGAR"/>
    <property type="match status" value="1"/>
</dbReference>
<dbReference type="HOGENOM" id="CLU_033323_9_0_11"/>
<dbReference type="InterPro" id="IPR029033">
    <property type="entry name" value="His_PPase_superfam"/>
</dbReference>
<reference evidence="4 5" key="1">
    <citation type="journal article" date="2014" name="Appl. Environ. Microbiol.">
        <title>Genomic encyclopedia of type strains of the genus Bifidobacterium.</title>
        <authorList>
            <person name="Milani C."/>
            <person name="Lugli G.A."/>
            <person name="Duranti S."/>
            <person name="Turroni F."/>
            <person name="Bottacini F."/>
            <person name="Mangifesta M."/>
            <person name="Sanchez B."/>
            <person name="Viappiani A."/>
            <person name="Mancabelli L."/>
            <person name="Taminiau B."/>
            <person name="Delcenserie V."/>
            <person name="Barrangou R."/>
            <person name="Margolles A."/>
            <person name="van Sinderen D."/>
            <person name="Ventura M."/>
        </authorList>
    </citation>
    <scope>NUCLEOTIDE SEQUENCE [LARGE SCALE GENOMIC DNA]</scope>
    <source>
        <strain evidence="4 5">LMG 11587</strain>
    </source>
</reference>
<dbReference type="PANTHER" id="PTHR46517">
    <property type="entry name" value="FRUCTOSE-2,6-BISPHOSPHATASE TIGAR"/>
    <property type="match status" value="1"/>
</dbReference>
<feature type="active site" description="Tele-phosphohistidine intermediate" evidence="2">
    <location>
        <position position="10"/>
    </location>
</feature>
<dbReference type="EMBL" id="CP006018">
    <property type="protein sequence ID" value="AIC91985.1"/>
    <property type="molecule type" value="Genomic_DNA"/>
</dbReference>
<protein>
    <submittedName>
        <fullName evidence="4">Phosphoglycerate mutase</fullName>
    </submittedName>
</protein>
<feature type="active site" description="Proton donor/acceptor" evidence="2">
    <location>
        <position position="87"/>
    </location>
</feature>
<organism evidence="4 5">
    <name type="scientific">Bifidobacterium [indicum] DSM 20214 = LMG 11587</name>
    <dbReference type="NCBI Taxonomy" id="1341694"/>
    <lineage>
        <taxon>Bacteria</taxon>
        <taxon>Bacillati</taxon>
        <taxon>Actinomycetota</taxon>
        <taxon>Actinomycetes</taxon>
        <taxon>Bifidobacteriales</taxon>
        <taxon>Bifidobacteriaceae</taxon>
        <taxon>Bifidobacterium</taxon>
    </lineage>
</organism>
<keyword evidence="5" id="KW-1185">Reference proteome</keyword>
<feature type="binding site" evidence="3">
    <location>
        <position position="59"/>
    </location>
    <ligand>
        <name>substrate</name>
    </ligand>
</feature>
<dbReference type="Pfam" id="PF00300">
    <property type="entry name" value="His_Phos_1"/>
    <property type="match status" value="1"/>
</dbReference>
<evidence type="ECO:0000313" key="5">
    <source>
        <dbReference type="Proteomes" id="UP000028569"/>
    </source>
</evidence>
<dbReference type="SMART" id="SM00855">
    <property type="entry name" value="PGAM"/>
    <property type="match status" value="1"/>
</dbReference>
<dbReference type="Proteomes" id="UP000028569">
    <property type="component" value="Chromosome"/>
</dbReference>